<protein>
    <submittedName>
        <fullName evidence="2">Uncharacterized protein</fullName>
    </submittedName>
</protein>
<evidence type="ECO:0000313" key="2">
    <source>
        <dbReference type="Ensembl" id="ENSCINP00000005861.3"/>
    </source>
</evidence>
<dbReference type="Proteomes" id="UP000008144">
    <property type="component" value="Unassembled WGS sequence"/>
</dbReference>
<feature type="compositionally biased region" description="Basic and acidic residues" evidence="1">
    <location>
        <begin position="85"/>
        <end position="101"/>
    </location>
</feature>
<sequence length="259" mass="29837">MNELRLKLEEYEHQLQILKAQESYIAEKYNCLLKPWPIKCDPTPFPPPQEEEDPPQSSGMLEVEEMLRKARIVRSKTSASKVSQKGREKEKGKSRENEKGKLKNAPNTHKQGRAKTAPVSKPSKLEAEKKVSKPVKSESFLPKPQHRYKYLDFEEVLENQKPPSKIRKLREMHRKIMEEETIKNLFQERPCEAEMNFISKLSGIDAGETPLFTSRAVNNKLEDCIAVCERLVTVFTPSEPSPATIDAKFVYKQKSLISR</sequence>
<dbReference type="InParanoid" id="F6T0I2"/>
<dbReference type="AlphaFoldDB" id="F6T0I2"/>
<reference evidence="3" key="1">
    <citation type="journal article" date="2002" name="Science">
        <title>The draft genome of Ciona intestinalis: insights into chordate and vertebrate origins.</title>
        <authorList>
            <person name="Dehal P."/>
            <person name="Satou Y."/>
            <person name="Campbell R.K."/>
            <person name="Chapman J."/>
            <person name="Degnan B."/>
            <person name="De Tomaso A."/>
            <person name="Davidson B."/>
            <person name="Di Gregorio A."/>
            <person name="Gelpke M."/>
            <person name="Goodstein D.M."/>
            <person name="Harafuji N."/>
            <person name="Hastings K.E."/>
            <person name="Ho I."/>
            <person name="Hotta K."/>
            <person name="Huang W."/>
            <person name="Kawashima T."/>
            <person name="Lemaire P."/>
            <person name="Martinez D."/>
            <person name="Meinertzhagen I.A."/>
            <person name="Necula S."/>
            <person name="Nonaka M."/>
            <person name="Putnam N."/>
            <person name="Rash S."/>
            <person name="Saiga H."/>
            <person name="Satake M."/>
            <person name="Terry A."/>
            <person name="Yamada L."/>
            <person name="Wang H.G."/>
            <person name="Awazu S."/>
            <person name="Azumi K."/>
            <person name="Boore J."/>
            <person name="Branno M."/>
            <person name="Chin-Bow S."/>
            <person name="DeSantis R."/>
            <person name="Doyle S."/>
            <person name="Francino P."/>
            <person name="Keys D.N."/>
            <person name="Haga S."/>
            <person name="Hayashi H."/>
            <person name="Hino K."/>
            <person name="Imai K.S."/>
            <person name="Inaba K."/>
            <person name="Kano S."/>
            <person name="Kobayashi K."/>
            <person name="Kobayashi M."/>
            <person name="Lee B.I."/>
            <person name="Makabe K.W."/>
            <person name="Manohar C."/>
            <person name="Matassi G."/>
            <person name="Medina M."/>
            <person name="Mochizuki Y."/>
            <person name="Mount S."/>
            <person name="Morishita T."/>
            <person name="Miura S."/>
            <person name="Nakayama A."/>
            <person name="Nishizaka S."/>
            <person name="Nomoto H."/>
            <person name="Ohta F."/>
            <person name="Oishi K."/>
            <person name="Rigoutsos I."/>
            <person name="Sano M."/>
            <person name="Sasaki A."/>
            <person name="Sasakura Y."/>
            <person name="Shoguchi E."/>
            <person name="Shin-i T."/>
            <person name="Spagnuolo A."/>
            <person name="Stainier D."/>
            <person name="Suzuki M.M."/>
            <person name="Tassy O."/>
            <person name="Takatori N."/>
            <person name="Tokuoka M."/>
            <person name="Yagi K."/>
            <person name="Yoshizaki F."/>
            <person name="Wada S."/>
            <person name="Zhang C."/>
            <person name="Hyatt P.D."/>
            <person name="Larimer F."/>
            <person name="Detter C."/>
            <person name="Doggett N."/>
            <person name="Glavina T."/>
            <person name="Hawkins T."/>
            <person name="Richardson P."/>
            <person name="Lucas S."/>
            <person name="Kohara Y."/>
            <person name="Levine M."/>
            <person name="Satoh N."/>
            <person name="Rokhsar D.S."/>
        </authorList>
    </citation>
    <scope>NUCLEOTIDE SEQUENCE [LARGE SCALE GENOMIC DNA]</scope>
</reference>
<proteinExistence type="predicted"/>
<dbReference type="GeneTree" id="ENSGT00390000003510"/>
<evidence type="ECO:0000313" key="3">
    <source>
        <dbReference type="Proteomes" id="UP000008144"/>
    </source>
</evidence>
<dbReference type="HOGENOM" id="CLU_1075750_0_0_1"/>
<dbReference type="Ensembl" id="ENSCINT00000005861.3">
    <property type="protein sequence ID" value="ENSCINP00000005861.3"/>
    <property type="gene ID" value="ENSCING00000016412.2"/>
</dbReference>
<dbReference type="OMA" id="KPWPIKC"/>
<reference evidence="2" key="2">
    <citation type="submission" date="2025-08" db="UniProtKB">
        <authorList>
            <consortium name="Ensembl"/>
        </authorList>
    </citation>
    <scope>IDENTIFICATION</scope>
</reference>
<name>F6T0I2_CIOIN</name>
<organism evidence="2 3">
    <name type="scientific">Ciona intestinalis</name>
    <name type="common">Transparent sea squirt</name>
    <name type="synonym">Ascidia intestinalis</name>
    <dbReference type="NCBI Taxonomy" id="7719"/>
    <lineage>
        <taxon>Eukaryota</taxon>
        <taxon>Metazoa</taxon>
        <taxon>Chordata</taxon>
        <taxon>Tunicata</taxon>
        <taxon>Ascidiacea</taxon>
        <taxon>Phlebobranchia</taxon>
        <taxon>Cionidae</taxon>
        <taxon>Ciona</taxon>
    </lineage>
</organism>
<accession>F6T0I2</accession>
<reference evidence="2" key="3">
    <citation type="submission" date="2025-09" db="UniProtKB">
        <authorList>
            <consortium name="Ensembl"/>
        </authorList>
    </citation>
    <scope>IDENTIFICATION</scope>
</reference>
<evidence type="ECO:0000256" key="1">
    <source>
        <dbReference type="SAM" id="MobiDB-lite"/>
    </source>
</evidence>
<feature type="region of interest" description="Disordered" evidence="1">
    <location>
        <begin position="41"/>
        <end position="138"/>
    </location>
</feature>
<keyword evidence="3" id="KW-1185">Reference proteome</keyword>